<evidence type="ECO:0000256" key="1">
    <source>
        <dbReference type="ARBA" id="ARBA00022714"/>
    </source>
</evidence>
<keyword evidence="1" id="KW-0001">2Fe-2S</keyword>
<dbReference type="Proteomes" id="UP000321197">
    <property type="component" value="Unassembled WGS sequence"/>
</dbReference>
<dbReference type="InterPro" id="IPR042216">
    <property type="entry name" value="MitoNEET_CISD"/>
</dbReference>
<dbReference type="AlphaFoldDB" id="A0A511R2K2"/>
<evidence type="ECO:0000256" key="3">
    <source>
        <dbReference type="ARBA" id="ARBA00023004"/>
    </source>
</evidence>
<protein>
    <recommendedName>
        <fullName evidence="5">Iron-binding zinc finger CDGSH type domain-containing protein</fullName>
    </recommendedName>
</protein>
<evidence type="ECO:0000313" key="6">
    <source>
        <dbReference type="EMBL" id="GEM83226.1"/>
    </source>
</evidence>
<dbReference type="InterPro" id="IPR018967">
    <property type="entry name" value="FeS-contain_CDGSH-typ"/>
</dbReference>
<dbReference type="Gene3D" id="3.40.5.90">
    <property type="entry name" value="CDGSH iron-sulfur domain, mitoNEET-type"/>
    <property type="match status" value="1"/>
</dbReference>
<evidence type="ECO:0000256" key="2">
    <source>
        <dbReference type="ARBA" id="ARBA00022723"/>
    </source>
</evidence>
<evidence type="ECO:0000313" key="7">
    <source>
        <dbReference type="Proteomes" id="UP000321197"/>
    </source>
</evidence>
<gene>
    <name evidence="6" type="ORF">MHY01S_13920</name>
</gene>
<dbReference type="SMART" id="SM00704">
    <property type="entry name" value="ZnF_CDGSH"/>
    <property type="match status" value="1"/>
</dbReference>
<name>A0A511R2K2_9DEIN</name>
<dbReference type="RefSeq" id="WP_119340619.1">
    <property type="nucleotide sequence ID" value="NZ_BJXL01000036.1"/>
</dbReference>
<evidence type="ECO:0000259" key="5">
    <source>
        <dbReference type="SMART" id="SM00704"/>
    </source>
</evidence>
<organism evidence="6 7">
    <name type="scientific">Meiothermus hypogaeus NBRC 106114</name>
    <dbReference type="NCBI Taxonomy" id="1227553"/>
    <lineage>
        <taxon>Bacteria</taxon>
        <taxon>Thermotogati</taxon>
        <taxon>Deinococcota</taxon>
        <taxon>Deinococci</taxon>
        <taxon>Thermales</taxon>
        <taxon>Thermaceae</taxon>
        <taxon>Meiothermus</taxon>
    </lineage>
</organism>
<dbReference type="GO" id="GO:0046872">
    <property type="term" value="F:metal ion binding"/>
    <property type="evidence" value="ECO:0007669"/>
    <property type="project" value="UniProtKB-KW"/>
</dbReference>
<dbReference type="EMBL" id="BJXL01000036">
    <property type="protein sequence ID" value="GEM83226.1"/>
    <property type="molecule type" value="Genomic_DNA"/>
</dbReference>
<accession>A0A511R2K2</accession>
<dbReference type="GO" id="GO:0005737">
    <property type="term" value="C:cytoplasm"/>
    <property type="evidence" value="ECO:0007669"/>
    <property type="project" value="UniProtKB-ARBA"/>
</dbReference>
<reference evidence="6 7" key="1">
    <citation type="submission" date="2019-07" db="EMBL/GenBank/DDBJ databases">
        <title>Whole genome shotgun sequence of Meiothermus hypogaeus NBRC 106114.</title>
        <authorList>
            <person name="Hosoyama A."/>
            <person name="Uohara A."/>
            <person name="Ohji S."/>
            <person name="Ichikawa N."/>
        </authorList>
    </citation>
    <scope>NUCLEOTIDE SEQUENCE [LARGE SCALE GENOMIC DNA]</scope>
    <source>
        <strain evidence="6 7">NBRC 106114</strain>
    </source>
</reference>
<evidence type="ECO:0000256" key="4">
    <source>
        <dbReference type="ARBA" id="ARBA00023014"/>
    </source>
</evidence>
<keyword evidence="3" id="KW-0408">Iron</keyword>
<sequence length="71" mass="7612">MKIEFRENGSIGIETGGKYVFRQGDQEVVIEKARVSLCRCGHSGNKPFCDGSHKAAGFVAPAAVIELNTDA</sequence>
<comment type="caution">
    <text evidence="6">The sequence shown here is derived from an EMBL/GenBank/DDBJ whole genome shotgun (WGS) entry which is preliminary data.</text>
</comment>
<dbReference type="OrthoDB" id="9795032at2"/>
<dbReference type="Pfam" id="PF09360">
    <property type="entry name" value="zf-CDGSH"/>
    <property type="match status" value="1"/>
</dbReference>
<keyword evidence="4" id="KW-0411">Iron-sulfur</keyword>
<proteinExistence type="predicted"/>
<dbReference type="GO" id="GO:0051537">
    <property type="term" value="F:2 iron, 2 sulfur cluster binding"/>
    <property type="evidence" value="ECO:0007669"/>
    <property type="project" value="UniProtKB-KW"/>
</dbReference>
<feature type="domain" description="Iron-binding zinc finger CDGSH type" evidence="5">
    <location>
        <begin position="23"/>
        <end position="59"/>
    </location>
</feature>
<keyword evidence="2" id="KW-0479">Metal-binding</keyword>